<keyword evidence="2" id="KW-1133">Transmembrane helix</keyword>
<accession>A0ABW9RIA8</accession>
<evidence type="ECO:0000256" key="2">
    <source>
        <dbReference type="SAM" id="Phobius"/>
    </source>
</evidence>
<keyword evidence="4" id="KW-0378">Hydrolase</keyword>
<evidence type="ECO:0000256" key="1">
    <source>
        <dbReference type="SAM" id="MobiDB-lite"/>
    </source>
</evidence>
<keyword evidence="4" id="KW-0067">ATP-binding</keyword>
<dbReference type="InterPro" id="IPR027417">
    <property type="entry name" value="P-loop_NTPase"/>
</dbReference>
<feature type="region of interest" description="Disordered" evidence="1">
    <location>
        <begin position="116"/>
        <end position="138"/>
    </location>
</feature>
<keyword evidence="4" id="KW-0347">Helicase</keyword>
<feature type="transmembrane region" description="Helical" evidence="2">
    <location>
        <begin position="690"/>
        <end position="711"/>
    </location>
</feature>
<dbReference type="GO" id="GO:0004386">
    <property type="term" value="F:helicase activity"/>
    <property type="evidence" value="ECO:0007669"/>
    <property type="project" value="UniProtKB-KW"/>
</dbReference>
<sequence>MKQFPSYIKFKYDWRKYQKRVLDELEEHLDDNHLHIIAPPGSGKTVLGLEVALRLNKPTLVFAPTVAIRNQWIQRFCELFLQVKQKPEWISRDIKNPKFLTVATYQALHAACSGSDLDEEKEELEEEKGDADNGNGRKNSRTKEIIQLLQAQNIKTIVVDEAHHLKNAWWQSLTEIKKALNPTIVGLTATPPYDVSHLEWQRYIELNGPVDAEISVPELVVEGDLCPHQDYVFFSRPTAGESQEISDYRKRIDTLFNEIKEDLTLVQALEKHPIYQAPNKQLDWIYTNLEYYSATLIFLNAVGKEITNDHLEVIGDKKFSVPKLNYEWIETLLTFYLFKDPQNFAVYREHQQRLANKLKRNGAMERRSVNFRHNKRISSFLSSSISKLRSISQIVDFEYSNLKEDLRMVILTDYIRKEFLVNKSTNDLELNKIGVLPIFEQLRRTNQRGIKIGVLTGSLIIIPVSAFEAFKEVAAKYKVERLSTSPLPFDNQYLVVNTTEQIKHDIVHIITQVFQKGNIEVLIGTKSLLGEGWDAPSINTLILASFVGSYVLSNQMRGRAIRTERQNIDKTGNIWHLVCTDLTAPDSGDDIQLLKRRFKTFVGVSYRDEVSIENGIGRLALPAQMTTAHEIANLNNRMLTIAGQRDQLKEKWKQALESGITLIEEIKVPFPEDKDYKKVKSLYYNRTIKYLLATLGSGLVGFGFEVLQGLGRVVRHIKSKEDLMYWLMFIGGLGVVIFGGLAYKTLRAYLLYRDISKDIHQIGEALLNSLIKVGAIHTDISKLTVVSDVDDYGAIYCHLEGGTTYEKSTFIKSLQEIIGTVDNPRYVIIRKSLFLNIFSQKDYHSVPDLVGRNKTFAVYFERQWRRLVGACELVFTRTVEGRKLLLKSRIHSLASEFEDKT</sequence>
<protein>
    <submittedName>
        <fullName evidence="4">DEAD/DEAH box helicase</fullName>
    </submittedName>
</protein>
<gene>
    <name evidence="4" type="ORF">E1163_02400</name>
</gene>
<reference evidence="4 5" key="1">
    <citation type="submission" date="2019-02" db="EMBL/GenBank/DDBJ databases">
        <authorList>
            <person name="Goldberg S.R."/>
            <person name="Haltli B.A."/>
            <person name="Correa H."/>
            <person name="Russell K.G."/>
        </authorList>
    </citation>
    <scope>NUCLEOTIDE SEQUENCE [LARGE SCALE GENOMIC DNA]</scope>
    <source>
        <strain evidence="4 5">JCM 16186</strain>
    </source>
</reference>
<feature type="compositionally biased region" description="Acidic residues" evidence="1">
    <location>
        <begin position="116"/>
        <end position="129"/>
    </location>
</feature>
<dbReference type="Gene3D" id="3.40.50.300">
    <property type="entry name" value="P-loop containing nucleotide triphosphate hydrolases"/>
    <property type="match status" value="2"/>
</dbReference>
<keyword evidence="4" id="KW-0547">Nucleotide-binding</keyword>
<feature type="domain" description="Helicase ATP-binding" evidence="3">
    <location>
        <begin position="25"/>
        <end position="209"/>
    </location>
</feature>
<dbReference type="SMART" id="SM00487">
    <property type="entry name" value="DEXDc"/>
    <property type="match status" value="1"/>
</dbReference>
<dbReference type="PANTHER" id="PTHR47396:SF1">
    <property type="entry name" value="ATP-DEPENDENT HELICASE IRC3-RELATED"/>
    <property type="match status" value="1"/>
</dbReference>
<comment type="caution">
    <text evidence="4">The sequence shown here is derived from an EMBL/GenBank/DDBJ whole genome shotgun (WGS) entry which is preliminary data.</text>
</comment>
<dbReference type="SUPFAM" id="SSF52540">
    <property type="entry name" value="P-loop containing nucleoside triphosphate hydrolases"/>
    <property type="match status" value="2"/>
</dbReference>
<dbReference type="Pfam" id="PF04851">
    <property type="entry name" value="ResIII"/>
    <property type="match status" value="1"/>
</dbReference>
<proteinExistence type="predicted"/>
<evidence type="ECO:0000259" key="3">
    <source>
        <dbReference type="PROSITE" id="PS51192"/>
    </source>
</evidence>
<evidence type="ECO:0000313" key="5">
    <source>
        <dbReference type="Proteomes" id="UP000798808"/>
    </source>
</evidence>
<evidence type="ECO:0000313" key="4">
    <source>
        <dbReference type="EMBL" id="MTI23792.1"/>
    </source>
</evidence>
<dbReference type="InterPro" id="IPR050742">
    <property type="entry name" value="Helicase_Restrict-Modif_Enz"/>
</dbReference>
<dbReference type="PANTHER" id="PTHR47396">
    <property type="entry name" value="TYPE I RESTRICTION ENZYME ECOKI R PROTEIN"/>
    <property type="match status" value="1"/>
</dbReference>
<dbReference type="PROSITE" id="PS51192">
    <property type="entry name" value="HELICASE_ATP_BIND_1"/>
    <property type="match status" value="1"/>
</dbReference>
<feature type="non-terminal residue" evidence="4">
    <location>
        <position position="901"/>
    </location>
</feature>
<organism evidence="4 5">
    <name type="scientific">Fulvivirga kasyanovii</name>
    <dbReference type="NCBI Taxonomy" id="396812"/>
    <lineage>
        <taxon>Bacteria</taxon>
        <taxon>Pseudomonadati</taxon>
        <taxon>Bacteroidota</taxon>
        <taxon>Cytophagia</taxon>
        <taxon>Cytophagales</taxon>
        <taxon>Fulvivirgaceae</taxon>
        <taxon>Fulvivirga</taxon>
    </lineage>
</organism>
<dbReference type="Proteomes" id="UP000798808">
    <property type="component" value="Unassembled WGS sequence"/>
</dbReference>
<dbReference type="InterPro" id="IPR014001">
    <property type="entry name" value="Helicase_ATP-bd"/>
</dbReference>
<feature type="transmembrane region" description="Helical" evidence="2">
    <location>
        <begin position="723"/>
        <end position="743"/>
    </location>
</feature>
<feature type="transmembrane region" description="Helical" evidence="2">
    <location>
        <begin position="535"/>
        <end position="552"/>
    </location>
</feature>
<keyword evidence="2" id="KW-0812">Transmembrane</keyword>
<name>A0ABW9RIA8_9BACT</name>
<dbReference type="EMBL" id="SMLW01000303">
    <property type="protein sequence ID" value="MTI23792.1"/>
    <property type="molecule type" value="Genomic_DNA"/>
</dbReference>
<keyword evidence="2" id="KW-0472">Membrane</keyword>
<keyword evidence="5" id="KW-1185">Reference proteome</keyword>
<dbReference type="CDD" id="cd18785">
    <property type="entry name" value="SF2_C"/>
    <property type="match status" value="1"/>
</dbReference>
<dbReference type="InterPro" id="IPR006935">
    <property type="entry name" value="Helicase/UvrB_N"/>
</dbReference>
<dbReference type="RefSeq" id="WP_155169096.1">
    <property type="nucleotide sequence ID" value="NZ_SMLW01000303.1"/>
</dbReference>